<dbReference type="OrthoDB" id="9792137at2"/>
<dbReference type="SUPFAM" id="SSF56529">
    <property type="entry name" value="FAH"/>
    <property type="match status" value="1"/>
</dbReference>
<proteinExistence type="predicted"/>
<dbReference type="STRING" id="1462526.BN990_02892"/>
<dbReference type="GO" id="GO:0008684">
    <property type="term" value="F:2-oxopent-4-enoate hydratase activity"/>
    <property type="evidence" value="ECO:0007669"/>
    <property type="project" value="TreeGrafter"/>
</dbReference>
<dbReference type="InterPro" id="IPR050772">
    <property type="entry name" value="Hydratase-Decarb/MhpD_sf"/>
</dbReference>
<comment type="caution">
    <text evidence="1">The sequence shown here is derived from an EMBL/GenBank/DDBJ whole genome shotgun (WGS) entry which is preliminary data.</text>
</comment>
<evidence type="ECO:0000313" key="1">
    <source>
        <dbReference type="EMBL" id="CDQ40567.1"/>
    </source>
</evidence>
<gene>
    <name evidence="1" type="primary">tesE</name>
    <name evidence="1" type="ORF">BN990_02892</name>
</gene>
<dbReference type="Proteomes" id="UP000028875">
    <property type="component" value="Unassembled WGS sequence"/>
</dbReference>
<protein>
    <submittedName>
        <fullName evidence="1">2-hydroxyhexa-2,4-dienoate hydratase</fullName>
    </submittedName>
</protein>
<dbReference type="RefSeq" id="WP_038245594.1">
    <property type="nucleotide sequence ID" value="NZ_BNER01000011.1"/>
</dbReference>
<sequence length="259" mass="28682">MSKNIELVAEKILQAYESRIPIDFIRNNHTLDENLAYDVQDQLILKKCKLFNEQIAGYKISMTSPETQALADTHEPAYGTLTSTNLLHHASKLSLAEMNEPLVEPELMFVLTNDLSLGAQEDEIIANSTIAAGLEIPDSRYKNWFPNFNLTDLLCDNGVTGHVVLSSPIDTPNFDRLGTIHMDLYHNGKKINEGLSATVLSNPASSVAWLTSKLAQRNVYLKKGMVISSGTFISPVPVEIGTYNAIFTNIGEVRITFEP</sequence>
<evidence type="ECO:0000313" key="2">
    <source>
        <dbReference type="Proteomes" id="UP000028875"/>
    </source>
</evidence>
<dbReference type="GO" id="GO:0005737">
    <property type="term" value="C:cytoplasm"/>
    <property type="evidence" value="ECO:0007669"/>
    <property type="project" value="TreeGrafter"/>
</dbReference>
<organism evidence="1 2">
    <name type="scientific">Virgibacillus massiliensis</name>
    <dbReference type="NCBI Taxonomy" id="1462526"/>
    <lineage>
        <taxon>Bacteria</taxon>
        <taxon>Bacillati</taxon>
        <taxon>Bacillota</taxon>
        <taxon>Bacilli</taxon>
        <taxon>Bacillales</taxon>
        <taxon>Bacillaceae</taxon>
        <taxon>Virgibacillus</taxon>
    </lineage>
</organism>
<name>A0A024QEB0_9BACI</name>
<keyword evidence="2" id="KW-1185">Reference proteome</keyword>
<accession>A0A024QEB0</accession>
<dbReference type="Gene3D" id="3.90.850.10">
    <property type="entry name" value="Fumarylacetoacetase-like, C-terminal domain"/>
    <property type="match status" value="1"/>
</dbReference>
<dbReference type="eggNOG" id="COG3971">
    <property type="taxonomic scope" value="Bacteria"/>
</dbReference>
<reference evidence="2" key="2">
    <citation type="submission" date="2014-05" db="EMBL/GenBank/DDBJ databases">
        <title>Draft genome sequence of Virgibacillus massiliensis Vm-5.</title>
        <authorList>
            <person name="Khelaifia S."/>
            <person name="Croce O."/>
            <person name="Lagier J.C."/>
            <person name="Raoult D."/>
        </authorList>
    </citation>
    <scope>NUCLEOTIDE SEQUENCE [LARGE SCALE GENOMIC DNA]</scope>
    <source>
        <strain evidence="2">Vm-5</strain>
    </source>
</reference>
<dbReference type="AlphaFoldDB" id="A0A024QEB0"/>
<dbReference type="PANTHER" id="PTHR30143">
    <property type="entry name" value="ACID HYDRATASE"/>
    <property type="match status" value="1"/>
</dbReference>
<reference evidence="1 2" key="1">
    <citation type="submission" date="2014-03" db="EMBL/GenBank/DDBJ databases">
        <authorList>
            <person name="Urmite Genomes U."/>
        </authorList>
    </citation>
    <scope>NUCLEOTIDE SEQUENCE [LARGE SCALE GENOMIC DNA]</scope>
    <source>
        <strain evidence="1 2">Vm-5</strain>
    </source>
</reference>
<dbReference type="InterPro" id="IPR036663">
    <property type="entry name" value="Fumarylacetoacetase_C_sf"/>
</dbReference>
<dbReference type="EMBL" id="CCDP010000002">
    <property type="protein sequence ID" value="CDQ40567.1"/>
    <property type="molecule type" value="Genomic_DNA"/>
</dbReference>
<dbReference type="PANTHER" id="PTHR30143:SF0">
    <property type="entry name" value="2-KETO-4-PENTENOATE HYDRATASE"/>
    <property type="match status" value="1"/>
</dbReference>